<dbReference type="AlphaFoldDB" id="A0A1C2IS63"/>
<evidence type="ECO:0000313" key="3">
    <source>
        <dbReference type="EMBL" id="OCX77062.1"/>
    </source>
</evidence>
<dbReference type="GO" id="GO:0009103">
    <property type="term" value="P:lipopolysaccharide biosynthetic process"/>
    <property type="evidence" value="ECO:0007669"/>
    <property type="project" value="TreeGrafter"/>
</dbReference>
<dbReference type="PANTHER" id="PTHR46401:SF2">
    <property type="entry name" value="GLYCOSYLTRANSFERASE WBBK-RELATED"/>
    <property type="match status" value="1"/>
</dbReference>
<name>A0A1C2IS63_ACITH</name>
<comment type="caution">
    <text evidence="3">The sequence shown here is derived from an EMBL/GenBank/DDBJ whole genome shotgun (WGS) entry which is preliminary data.</text>
</comment>
<evidence type="ECO:0000259" key="2">
    <source>
        <dbReference type="Pfam" id="PF00534"/>
    </source>
</evidence>
<dbReference type="EMBL" id="LWSA01000011">
    <property type="protein sequence ID" value="OCX77062.1"/>
    <property type="molecule type" value="Genomic_DNA"/>
</dbReference>
<proteinExistence type="predicted"/>
<dbReference type="PANTHER" id="PTHR46401">
    <property type="entry name" value="GLYCOSYLTRANSFERASE WBBK-RELATED"/>
    <property type="match status" value="1"/>
</dbReference>
<keyword evidence="1" id="KW-0808">Transferase</keyword>
<dbReference type="Gene3D" id="3.40.50.2000">
    <property type="entry name" value="Glycogen Phosphorylase B"/>
    <property type="match status" value="1"/>
</dbReference>
<dbReference type="Gene3D" id="3.40.50.11090">
    <property type="match status" value="1"/>
</dbReference>
<gene>
    <name evidence="3" type="ORF">A6P07_01180</name>
</gene>
<reference evidence="3 4" key="1">
    <citation type="journal article" date="2016" name="Int. J. Mol. Sci.">
        <title>Comparative genomics of the extreme acidophile Acidithiobacillus thiooxidans reveals intraspecific divergence and niche adaptation.</title>
        <authorList>
            <person name="Zhang X."/>
            <person name="Feng X."/>
            <person name="Tao J."/>
            <person name="Ma L."/>
            <person name="Xiao Y."/>
            <person name="Liang Y."/>
            <person name="Liu X."/>
            <person name="Yin H."/>
        </authorList>
    </citation>
    <scope>NUCLEOTIDE SEQUENCE [LARGE SCALE GENOMIC DNA]</scope>
    <source>
        <strain evidence="3 4">A02</strain>
    </source>
</reference>
<evidence type="ECO:0000256" key="1">
    <source>
        <dbReference type="ARBA" id="ARBA00022679"/>
    </source>
</evidence>
<dbReference type="SUPFAM" id="SSF53756">
    <property type="entry name" value="UDP-Glycosyltransferase/glycogen phosphorylase"/>
    <property type="match status" value="1"/>
</dbReference>
<dbReference type="Proteomes" id="UP000094893">
    <property type="component" value="Unassembled WGS sequence"/>
</dbReference>
<dbReference type="Pfam" id="PF00534">
    <property type="entry name" value="Glycos_transf_1"/>
    <property type="match status" value="1"/>
</dbReference>
<evidence type="ECO:0000313" key="4">
    <source>
        <dbReference type="Proteomes" id="UP000094893"/>
    </source>
</evidence>
<accession>A0A1C2IS63</accession>
<dbReference type="InterPro" id="IPR001296">
    <property type="entry name" value="Glyco_trans_1"/>
</dbReference>
<protein>
    <recommendedName>
        <fullName evidence="2">Glycosyl transferase family 1 domain-containing protein</fullName>
    </recommendedName>
</protein>
<feature type="domain" description="Glycosyl transferase family 1" evidence="2">
    <location>
        <begin position="80"/>
        <end position="226"/>
    </location>
</feature>
<dbReference type="GO" id="GO:0016757">
    <property type="term" value="F:glycosyltransferase activity"/>
    <property type="evidence" value="ECO:0007669"/>
    <property type="project" value="InterPro"/>
</dbReference>
<organism evidence="3 4">
    <name type="scientific">Acidithiobacillus thiooxidans</name>
    <name type="common">Thiobacillus thiooxidans</name>
    <dbReference type="NCBI Taxonomy" id="930"/>
    <lineage>
        <taxon>Bacteria</taxon>
        <taxon>Pseudomonadati</taxon>
        <taxon>Pseudomonadota</taxon>
        <taxon>Acidithiobacillia</taxon>
        <taxon>Acidithiobacillales</taxon>
        <taxon>Acidithiobacillaceae</taxon>
        <taxon>Acidithiobacillus</taxon>
    </lineage>
</organism>
<sequence>MIVNNLTINGSEKFYLIQHLETWSGSYEQVINTWKLPLRKIVISQWLKKFADDLGEESYYIPNGLDFSAFNIDTSIDSRDNNTVMMLYHKAEWKGTEDGLEALRIVKKLRPDITAVLFGVFPAPKFETWIHYFKNPSQKKLRALYNSSSIFVSPSWAEGFPLPPCEAMMCGAALVATDIGGHREMAIDHKTALLCPTHSPTQLAQCIIDLLDNPPLRYSIADSAYQHIQQFTWDKSCKKLIDILS</sequence>
<dbReference type="CDD" id="cd03801">
    <property type="entry name" value="GT4_PimA-like"/>
    <property type="match status" value="1"/>
</dbReference>